<feature type="chain" id="PRO_5009192305" description="ShKT domain-containing protein" evidence="1">
    <location>
        <begin position="25"/>
        <end position="154"/>
    </location>
</feature>
<dbReference type="InParanoid" id="A0A1E7ET47"/>
<keyword evidence="1" id="KW-0732">Signal</keyword>
<dbReference type="EMBL" id="KV784378">
    <property type="protein sequence ID" value="OEU09042.1"/>
    <property type="molecule type" value="Genomic_DNA"/>
</dbReference>
<dbReference type="OrthoDB" id="57213at2759"/>
<protein>
    <recommendedName>
        <fullName evidence="4">ShKT domain-containing protein</fullName>
    </recommendedName>
</protein>
<keyword evidence="3" id="KW-1185">Reference proteome</keyword>
<evidence type="ECO:0000256" key="1">
    <source>
        <dbReference type="SAM" id="SignalP"/>
    </source>
</evidence>
<accession>A0A1E7ET47</accession>
<dbReference type="Proteomes" id="UP000095751">
    <property type="component" value="Unassembled WGS sequence"/>
</dbReference>
<organism evidence="2 3">
    <name type="scientific">Fragilariopsis cylindrus CCMP1102</name>
    <dbReference type="NCBI Taxonomy" id="635003"/>
    <lineage>
        <taxon>Eukaryota</taxon>
        <taxon>Sar</taxon>
        <taxon>Stramenopiles</taxon>
        <taxon>Ochrophyta</taxon>
        <taxon>Bacillariophyta</taxon>
        <taxon>Bacillariophyceae</taxon>
        <taxon>Bacillariophycidae</taxon>
        <taxon>Bacillariales</taxon>
        <taxon>Bacillariaceae</taxon>
        <taxon>Fragilariopsis</taxon>
    </lineage>
</organism>
<name>A0A1E7ET47_9STRA</name>
<sequence>MKNISFTFALSLLMLMLITLQSEAKRSETKPTSTLWQSASNNNLLRALQEAMPSTAPTFQERGECENSLIFCFKDDDTKTCDNFVAEKPVKRCITCKDKCKDTFTTSTAERGPCEDSDSFQFKGNSKMTCDGWVAKKRVNRRCKKKLWYWRKEI</sequence>
<feature type="signal peptide" evidence="1">
    <location>
        <begin position="1"/>
        <end position="24"/>
    </location>
</feature>
<dbReference type="AlphaFoldDB" id="A0A1E7ET47"/>
<evidence type="ECO:0000313" key="2">
    <source>
        <dbReference type="EMBL" id="OEU09042.1"/>
    </source>
</evidence>
<evidence type="ECO:0008006" key="4">
    <source>
        <dbReference type="Google" id="ProtNLM"/>
    </source>
</evidence>
<reference evidence="2 3" key="1">
    <citation type="submission" date="2016-09" db="EMBL/GenBank/DDBJ databases">
        <title>Extensive genetic diversity and differential bi-allelic expression allows diatom success in the polar Southern Ocean.</title>
        <authorList>
            <consortium name="DOE Joint Genome Institute"/>
            <person name="Mock T."/>
            <person name="Otillar R.P."/>
            <person name="Strauss J."/>
            <person name="Dupont C."/>
            <person name="Frickenhaus S."/>
            <person name="Maumus F."/>
            <person name="Mcmullan M."/>
            <person name="Sanges R."/>
            <person name="Schmutz J."/>
            <person name="Toseland A."/>
            <person name="Valas R."/>
            <person name="Veluchamy A."/>
            <person name="Ward B.J."/>
            <person name="Allen A."/>
            <person name="Barry K."/>
            <person name="Falciatore A."/>
            <person name="Ferrante M."/>
            <person name="Fortunato A.E."/>
            <person name="Gloeckner G."/>
            <person name="Gruber A."/>
            <person name="Hipkin R."/>
            <person name="Janech M."/>
            <person name="Kroth P."/>
            <person name="Leese F."/>
            <person name="Lindquist E."/>
            <person name="Lyon B.R."/>
            <person name="Martin J."/>
            <person name="Mayer C."/>
            <person name="Parker M."/>
            <person name="Quesneville H."/>
            <person name="Raymond J."/>
            <person name="Uhlig C."/>
            <person name="Valentin K.U."/>
            <person name="Worden A.Z."/>
            <person name="Armbrust E.V."/>
            <person name="Bowler C."/>
            <person name="Green B."/>
            <person name="Moulton V."/>
            <person name="Van Oosterhout C."/>
            <person name="Grigoriev I."/>
        </authorList>
    </citation>
    <scope>NUCLEOTIDE SEQUENCE [LARGE SCALE GENOMIC DNA]</scope>
    <source>
        <strain evidence="2 3">CCMP1102</strain>
    </source>
</reference>
<gene>
    <name evidence="2" type="ORF">FRACYDRAFT_249387</name>
</gene>
<dbReference type="KEGG" id="fcy:FRACYDRAFT_249387"/>
<evidence type="ECO:0000313" key="3">
    <source>
        <dbReference type="Proteomes" id="UP000095751"/>
    </source>
</evidence>
<proteinExistence type="predicted"/>